<protein>
    <submittedName>
        <fullName evidence="1">Uncharacterized protein</fullName>
    </submittedName>
</protein>
<accession>A0A6L2LMG9</accession>
<evidence type="ECO:0000313" key="1">
    <source>
        <dbReference type="EMBL" id="GEU62868.1"/>
    </source>
</evidence>
<organism evidence="1">
    <name type="scientific">Tanacetum cinerariifolium</name>
    <name type="common">Dalmatian daisy</name>
    <name type="synonym">Chrysanthemum cinerariifolium</name>
    <dbReference type="NCBI Taxonomy" id="118510"/>
    <lineage>
        <taxon>Eukaryota</taxon>
        <taxon>Viridiplantae</taxon>
        <taxon>Streptophyta</taxon>
        <taxon>Embryophyta</taxon>
        <taxon>Tracheophyta</taxon>
        <taxon>Spermatophyta</taxon>
        <taxon>Magnoliopsida</taxon>
        <taxon>eudicotyledons</taxon>
        <taxon>Gunneridae</taxon>
        <taxon>Pentapetalae</taxon>
        <taxon>asterids</taxon>
        <taxon>campanulids</taxon>
        <taxon>Asterales</taxon>
        <taxon>Asteraceae</taxon>
        <taxon>Asteroideae</taxon>
        <taxon>Anthemideae</taxon>
        <taxon>Anthemidinae</taxon>
        <taxon>Tanacetum</taxon>
    </lineage>
</organism>
<name>A0A6L2LMG9_TANCI</name>
<proteinExistence type="predicted"/>
<dbReference type="EMBL" id="BKCJ010004748">
    <property type="protein sequence ID" value="GEU62868.1"/>
    <property type="molecule type" value="Genomic_DNA"/>
</dbReference>
<comment type="caution">
    <text evidence="1">The sequence shown here is derived from an EMBL/GenBank/DDBJ whole genome shotgun (WGS) entry which is preliminary data.</text>
</comment>
<sequence length="120" mass="13353">MGQEAKKEKVLNEVKLRIFQNQFWKKPHRLGNTCGATANMCGLQVMNALVKPWLVCIATLADSLKIFVDVGSRVLGCPASHLDLDILLELLSSDKRTCCDGERLCLWLVNLLGDGVLKRD</sequence>
<reference evidence="1" key="1">
    <citation type="journal article" date="2019" name="Sci. Rep.">
        <title>Draft genome of Tanacetum cinerariifolium, the natural source of mosquito coil.</title>
        <authorList>
            <person name="Yamashiro T."/>
            <person name="Shiraishi A."/>
            <person name="Satake H."/>
            <person name="Nakayama K."/>
        </authorList>
    </citation>
    <scope>NUCLEOTIDE SEQUENCE</scope>
</reference>
<gene>
    <name evidence="1" type="ORF">Tci_034846</name>
</gene>
<dbReference type="AlphaFoldDB" id="A0A6L2LMG9"/>